<dbReference type="RefSeq" id="WP_282333880.1">
    <property type="nucleotide sequence ID" value="NZ_JASBRG010000005.1"/>
</dbReference>
<evidence type="ECO:0008006" key="3">
    <source>
        <dbReference type="Google" id="ProtNLM"/>
    </source>
</evidence>
<proteinExistence type="predicted"/>
<protein>
    <recommendedName>
        <fullName evidence="3">Baseplate protein J-like domain-containing protein</fullName>
    </recommendedName>
</protein>
<accession>A0ABT6RB52</accession>
<keyword evidence="2" id="KW-1185">Reference proteome</keyword>
<dbReference type="Proteomes" id="UP001226434">
    <property type="component" value="Unassembled WGS sequence"/>
</dbReference>
<evidence type="ECO:0000313" key="2">
    <source>
        <dbReference type="Proteomes" id="UP001226434"/>
    </source>
</evidence>
<name>A0ABT6RB52_9BACT</name>
<dbReference type="EMBL" id="JASBRG010000005">
    <property type="protein sequence ID" value="MDI3319778.1"/>
    <property type="molecule type" value="Genomic_DNA"/>
</dbReference>
<sequence>MDEQTTILKNRQLPLPQDYQVLRAEGLKYIEELSHAIWTDYNEHDPGITTLEALCYAITELAYRSDFDMKDLLTDENGATVPRQVFFTAKKILTNNPLTIDDYRKLLIDLDGVHNAWLFAEDSQTDAKGTVVPVNEVPIYANCKDDKLQYDPTNIPLFLSGLYRVLLDLDNDNVLGDLNNGEVVIENPEHAGRFAKGDFWFSIELAPWKTADFTFAANAADKNNITSIALTGDPIQWACAVGLNDGSVMAFDITLSKKPSSNSVETSDVDSMLTDNGFEFVAQIFAFYLKKIKKAELIVRSAVKILQAHRNLCEDVLSVITVDDEKVAFCFDVDVKPSVDIEKVQAEIFYAIENYLNPSVDFYSLKELMAKRISVDEIFEGVVLQHGFINTAQLEQTQLRSVIHTSDIINLLMDIDGVIAIRNFVMTKYGADGKPVPGYSGLKWCMNISPLHKPVLSTDKSKILLFKNQFPFIANYDEVHDTVSLLHAERSRAKLNGLEDDLPVPVGRKRDTQTYWPVQYDFPQTYGIGVYGLPEGATELRIAQQRQMKAYLMFYEQLLADFLSQLSNAHQLYSTSNITHTYYAQFLEDIKDIDAVYKKSGLTVLLKDAIVNADSTAQPKNNWQELYEPKDVFEDRRSRFLDHLLARFAESFNDYALLMYTINYADMTEEKIDFAEITDAKIRTLKAYDDISSNRGKAYDYFPQDNNYNLDATKLWDTDNVSGLEKRISFLTGIKDYTRRFLSCIKNIEVICTEKEVVENGETKLKCFHSFTVISRTGVKFISNEYEKKSDAEDAIMKVIEVGADPNNYTVDNSDPVIIKLSDFLTNVTDSGTIFHNDTDAQDAITKIAEEFKGDCSDPVGLHLIEHILLRPRENILPPAKMFDLMQVCLHDCDCPCEVDPYTFLVSVVLPYWPGHFDNMAFRQYFEDKIREEAPAHIMLKVCWLNNELMNVFEIRYKKWIEELANYSFDRKTYLDAFREANDRMIEILAQLHSEYPEATLHDCVESKGGSNTVVLGKTVLGTFKNN</sequence>
<comment type="caution">
    <text evidence="1">The sequence shown here is derived from an EMBL/GenBank/DDBJ whole genome shotgun (WGS) entry which is preliminary data.</text>
</comment>
<evidence type="ECO:0000313" key="1">
    <source>
        <dbReference type="EMBL" id="MDI3319778.1"/>
    </source>
</evidence>
<reference evidence="1 2" key="1">
    <citation type="submission" date="2023-05" db="EMBL/GenBank/DDBJ databases">
        <title>Genome sequence of Pinibacter sp. MAH-24.</title>
        <authorList>
            <person name="Huq M.A."/>
        </authorList>
    </citation>
    <scope>NUCLEOTIDE SEQUENCE [LARGE SCALE GENOMIC DNA]</scope>
    <source>
        <strain evidence="1 2">MAH-24</strain>
    </source>
</reference>
<organism evidence="1 2">
    <name type="scientific">Pinibacter soli</name>
    <dbReference type="NCBI Taxonomy" id="3044211"/>
    <lineage>
        <taxon>Bacteria</taxon>
        <taxon>Pseudomonadati</taxon>
        <taxon>Bacteroidota</taxon>
        <taxon>Chitinophagia</taxon>
        <taxon>Chitinophagales</taxon>
        <taxon>Chitinophagaceae</taxon>
        <taxon>Pinibacter</taxon>
    </lineage>
</organism>
<gene>
    <name evidence="1" type="ORF">QJ048_08340</name>
</gene>